<dbReference type="EMBL" id="CP032485">
    <property type="protein sequence ID" value="QDH24622.1"/>
    <property type="molecule type" value="Genomic_DNA"/>
</dbReference>
<keyword evidence="9 14" id="KW-1133">Transmembrane helix</keyword>
<dbReference type="RefSeq" id="WP_141492463.1">
    <property type="nucleotide sequence ID" value="NZ_CP032485.1"/>
</dbReference>
<feature type="transmembrane region" description="Helical" evidence="14">
    <location>
        <begin position="20"/>
        <end position="45"/>
    </location>
</feature>
<evidence type="ECO:0000256" key="8">
    <source>
        <dbReference type="ARBA" id="ARBA00022833"/>
    </source>
</evidence>
<dbReference type="PANTHER" id="PTHR12863:SF1">
    <property type="entry name" value="FATTY ACID 2-HYDROXYLASE"/>
    <property type="match status" value="1"/>
</dbReference>
<reference evidence="16 17" key="1">
    <citation type="submission" date="2018-09" db="EMBL/GenBank/DDBJ databases">
        <title>The complete genome sequence of Neokomagataea tanensis NBRC 106556(T).</title>
        <authorList>
            <person name="Chua K.-O."/>
            <person name="See-Too W.-S."/>
            <person name="Hong K.-W."/>
            <person name="Yin W.-F."/>
            <person name="Chan K.-G."/>
        </authorList>
    </citation>
    <scope>NUCLEOTIDE SEQUENCE [LARGE SCALE GENOMIC DNA]</scope>
    <source>
        <strain evidence="17">AH13 \ NBRC 106556</strain>
    </source>
</reference>
<keyword evidence="17" id="KW-1185">Reference proteome</keyword>
<evidence type="ECO:0000256" key="14">
    <source>
        <dbReference type="SAM" id="Phobius"/>
    </source>
</evidence>
<dbReference type="AlphaFoldDB" id="A0A4Y6V3E2"/>
<evidence type="ECO:0000256" key="6">
    <source>
        <dbReference type="ARBA" id="ARBA00022824"/>
    </source>
</evidence>
<evidence type="ECO:0000259" key="15">
    <source>
        <dbReference type="Pfam" id="PF04116"/>
    </source>
</evidence>
<keyword evidence="8" id="KW-0862">Zinc</keyword>
<feature type="transmembrane region" description="Helical" evidence="14">
    <location>
        <begin position="57"/>
        <end position="74"/>
    </location>
</feature>
<proteinExistence type="predicted"/>
<dbReference type="Pfam" id="PF04116">
    <property type="entry name" value="FA_hydroxylase"/>
    <property type="match status" value="1"/>
</dbReference>
<keyword evidence="5" id="KW-0479">Metal-binding</keyword>
<organism evidence="16 17">
    <name type="scientific">Neokomagataea tanensis</name>
    <dbReference type="NCBI Taxonomy" id="661191"/>
    <lineage>
        <taxon>Bacteria</taxon>
        <taxon>Pseudomonadati</taxon>
        <taxon>Pseudomonadota</taxon>
        <taxon>Alphaproteobacteria</taxon>
        <taxon>Acetobacterales</taxon>
        <taxon>Acetobacteraceae</taxon>
        <taxon>Neokomagataea</taxon>
    </lineage>
</organism>
<evidence type="ECO:0000313" key="17">
    <source>
        <dbReference type="Proteomes" id="UP000317214"/>
    </source>
</evidence>
<evidence type="ECO:0000313" key="16">
    <source>
        <dbReference type="EMBL" id="QDH24622.1"/>
    </source>
</evidence>
<keyword evidence="11" id="KW-0443">Lipid metabolism</keyword>
<evidence type="ECO:0000256" key="10">
    <source>
        <dbReference type="ARBA" id="ARBA00023002"/>
    </source>
</evidence>
<keyword evidence="10" id="KW-0560">Oxidoreductase</keyword>
<dbReference type="InterPro" id="IPR006694">
    <property type="entry name" value="Fatty_acid_hydroxylase"/>
</dbReference>
<feature type="domain" description="Fatty acid hydroxylase" evidence="15">
    <location>
        <begin position="60"/>
        <end position="198"/>
    </location>
</feature>
<comment type="cofactor">
    <cofactor evidence="1">
        <name>Zn(2+)</name>
        <dbReference type="ChEBI" id="CHEBI:29105"/>
    </cofactor>
</comment>
<protein>
    <submittedName>
        <fullName evidence="16">Fatty acid hydroxylase</fullName>
    </submittedName>
</protein>
<dbReference type="KEGG" id="ntn:D5366_04525"/>
<keyword evidence="7" id="KW-0276">Fatty acid metabolism</keyword>
<evidence type="ECO:0000256" key="12">
    <source>
        <dbReference type="ARBA" id="ARBA00023136"/>
    </source>
</evidence>
<keyword evidence="12 14" id="KW-0472">Membrane</keyword>
<dbReference type="Proteomes" id="UP000317214">
    <property type="component" value="Chromosome"/>
</dbReference>
<comment type="subcellular location">
    <subcellularLocation>
        <location evidence="2">Endoplasmic reticulum membrane</location>
        <topology evidence="2">Multi-pass membrane protein</topology>
    </subcellularLocation>
</comment>
<keyword evidence="3" id="KW-0444">Lipid biosynthesis</keyword>
<dbReference type="GO" id="GO:0005506">
    <property type="term" value="F:iron ion binding"/>
    <property type="evidence" value="ECO:0007669"/>
    <property type="project" value="InterPro"/>
</dbReference>
<evidence type="ECO:0000256" key="11">
    <source>
        <dbReference type="ARBA" id="ARBA00023098"/>
    </source>
</evidence>
<evidence type="ECO:0000256" key="5">
    <source>
        <dbReference type="ARBA" id="ARBA00022723"/>
    </source>
</evidence>
<dbReference type="GO" id="GO:0016020">
    <property type="term" value="C:membrane"/>
    <property type="evidence" value="ECO:0007669"/>
    <property type="project" value="InterPro"/>
</dbReference>
<evidence type="ECO:0000256" key="1">
    <source>
        <dbReference type="ARBA" id="ARBA00001947"/>
    </source>
</evidence>
<accession>A0A4Y6V3E2</accession>
<sequence>MSFLFSRQHSTRIQLFQNKWLEASTLTPFPLFFTVWTLIDLISLFTAFKNNGFLDTFLGFAFGLCVWVIFEYCAHRYIFHLNLKSAFGKHFIFLLHGNHHSDPKDPLRSIMPLTVSLPLGFLIWEALRYLSLPAYSAVFSGFIVGYTAYDSTHWACHQISSTNKIVRKLRKHHMLHHYAKVHGNYATTLPLVDRVFKTFIRPR</sequence>
<evidence type="ECO:0000256" key="2">
    <source>
        <dbReference type="ARBA" id="ARBA00004477"/>
    </source>
</evidence>
<evidence type="ECO:0000256" key="13">
    <source>
        <dbReference type="ARBA" id="ARBA00023160"/>
    </source>
</evidence>
<dbReference type="InterPro" id="IPR014430">
    <property type="entry name" value="Scs7"/>
</dbReference>
<dbReference type="GO" id="GO:0006633">
    <property type="term" value="P:fatty acid biosynthetic process"/>
    <property type="evidence" value="ECO:0007669"/>
    <property type="project" value="UniProtKB-KW"/>
</dbReference>
<dbReference type="GO" id="GO:0080132">
    <property type="term" value="F:fatty acid 2-hydroxylase activity"/>
    <property type="evidence" value="ECO:0007669"/>
    <property type="project" value="InterPro"/>
</dbReference>
<keyword evidence="4 14" id="KW-0812">Transmembrane</keyword>
<keyword evidence="6" id="KW-0256">Endoplasmic reticulum</keyword>
<name>A0A4Y6V3E2_9PROT</name>
<evidence type="ECO:0000256" key="7">
    <source>
        <dbReference type="ARBA" id="ARBA00022832"/>
    </source>
</evidence>
<gene>
    <name evidence="16" type="ORF">D5366_04525</name>
</gene>
<dbReference type="OrthoDB" id="5291370at2"/>
<evidence type="ECO:0000256" key="4">
    <source>
        <dbReference type="ARBA" id="ARBA00022692"/>
    </source>
</evidence>
<dbReference type="PANTHER" id="PTHR12863">
    <property type="entry name" value="FATTY ACID HYDROXYLASE"/>
    <property type="match status" value="1"/>
</dbReference>
<evidence type="ECO:0000256" key="9">
    <source>
        <dbReference type="ARBA" id="ARBA00022989"/>
    </source>
</evidence>
<evidence type="ECO:0000256" key="3">
    <source>
        <dbReference type="ARBA" id="ARBA00022516"/>
    </source>
</evidence>
<keyword evidence="13" id="KW-0275">Fatty acid biosynthesis</keyword>